<sequence>MVKKMMVYNWKSWWRCLHKNNHFVIKFGISLLLVALAFRLLYSSSSSRSSHFSPLPDSNSLENSLLISDTSQENTIQIPPQENGRESTYGEGKCNLFIGDWVPNQDEPLYTNWTCNFIEDHQNCMMNGRPDDGYLYWRWNPRGCELPRLDPERFLDLMRNKTWGFIGDSISRNHVQSFLCLLSKVKFDKAAVIVAYAKRNSLNNWNNMHVEKAIEVYHDESYKFRRWVFPKHNFTVSVIWSPFLAEAVIFEDINGVSTSEIELQLDILDKNWTDPYKSLDYMIFSAGKWFIKSAIYYENNTILGCHYCPKRNFTELGFNFAYRKVTRNFFNYIIDSNHKGMIFYRTSTPDHFEGGEWFSGGTCKRKVPAKEGEFELNQLDNILREIELEEFEKASAKAYENGVNLKLLDVNPLSLMRPDGHPGPYRFFQPFGKDKNASVISDCLHWCLPGPIDSWNDILVEMVVNG</sequence>
<accession>A0AAV6WXZ2</accession>
<dbReference type="PANTHER" id="PTHR32285:SF219">
    <property type="entry name" value="PROTEIN TRICHOME BIREFRINGENCE-LIKE 24"/>
    <property type="match status" value="1"/>
</dbReference>
<evidence type="ECO:0008006" key="11">
    <source>
        <dbReference type="Google" id="ProtNLM"/>
    </source>
</evidence>
<organism evidence="9 10">
    <name type="scientific">Buddleja alternifolia</name>
    <dbReference type="NCBI Taxonomy" id="168488"/>
    <lineage>
        <taxon>Eukaryota</taxon>
        <taxon>Viridiplantae</taxon>
        <taxon>Streptophyta</taxon>
        <taxon>Embryophyta</taxon>
        <taxon>Tracheophyta</taxon>
        <taxon>Spermatophyta</taxon>
        <taxon>Magnoliopsida</taxon>
        <taxon>eudicotyledons</taxon>
        <taxon>Gunneridae</taxon>
        <taxon>Pentapetalae</taxon>
        <taxon>asterids</taxon>
        <taxon>lamiids</taxon>
        <taxon>Lamiales</taxon>
        <taxon>Scrophulariaceae</taxon>
        <taxon>Buddlejeae</taxon>
        <taxon>Buddleja</taxon>
    </lineage>
</organism>
<dbReference type="InterPro" id="IPR025846">
    <property type="entry name" value="TBL_N"/>
</dbReference>
<dbReference type="Pfam" id="PF13839">
    <property type="entry name" value="PC-Esterase"/>
    <property type="match status" value="1"/>
</dbReference>
<evidence type="ECO:0000313" key="10">
    <source>
        <dbReference type="Proteomes" id="UP000826271"/>
    </source>
</evidence>
<dbReference type="EMBL" id="WHWC01000010">
    <property type="protein sequence ID" value="KAG8375078.1"/>
    <property type="molecule type" value="Genomic_DNA"/>
</dbReference>
<evidence type="ECO:0000256" key="6">
    <source>
        <dbReference type="ARBA" id="ARBA00023136"/>
    </source>
</evidence>
<keyword evidence="3" id="KW-0812">Transmembrane</keyword>
<evidence type="ECO:0000256" key="2">
    <source>
        <dbReference type="ARBA" id="ARBA00007727"/>
    </source>
</evidence>
<evidence type="ECO:0000259" key="8">
    <source>
        <dbReference type="Pfam" id="PF14416"/>
    </source>
</evidence>
<feature type="domain" description="Trichome birefringence-like N-terminal" evidence="8">
    <location>
        <begin position="93"/>
        <end position="145"/>
    </location>
</feature>
<keyword evidence="5" id="KW-1133">Transmembrane helix</keyword>
<reference evidence="9" key="1">
    <citation type="submission" date="2019-10" db="EMBL/GenBank/DDBJ databases">
        <authorList>
            <person name="Zhang R."/>
            <person name="Pan Y."/>
            <person name="Wang J."/>
            <person name="Ma R."/>
            <person name="Yu S."/>
        </authorList>
    </citation>
    <scope>NUCLEOTIDE SEQUENCE</scope>
    <source>
        <strain evidence="9">LA-IB0</strain>
        <tissue evidence="9">Leaf</tissue>
    </source>
</reference>
<dbReference type="PANTHER" id="PTHR32285">
    <property type="entry name" value="PROTEIN TRICHOME BIREFRINGENCE-LIKE 9-RELATED"/>
    <property type="match status" value="1"/>
</dbReference>
<dbReference type="AlphaFoldDB" id="A0AAV6WXZ2"/>
<feature type="domain" description="Trichome birefringence-like C-terminal" evidence="7">
    <location>
        <begin position="146"/>
        <end position="462"/>
    </location>
</feature>
<evidence type="ECO:0000259" key="7">
    <source>
        <dbReference type="Pfam" id="PF13839"/>
    </source>
</evidence>
<keyword evidence="6" id="KW-0472">Membrane</keyword>
<dbReference type="Proteomes" id="UP000826271">
    <property type="component" value="Unassembled WGS sequence"/>
</dbReference>
<keyword evidence="4" id="KW-0735">Signal-anchor</keyword>
<comment type="similarity">
    <text evidence="2">Belongs to the PC-esterase family. TBL subfamily.</text>
</comment>
<evidence type="ECO:0000313" key="9">
    <source>
        <dbReference type="EMBL" id="KAG8375078.1"/>
    </source>
</evidence>
<evidence type="ECO:0000256" key="5">
    <source>
        <dbReference type="ARBA" id="ARBA00022989"/>
    </source>
</evidence>
<dbReference type="InterPro" id="IPR026057">
    <property type="entry name" value="TBL_C"/>
</dbReference>
<comment type="caution">
    <text evidence="9">The sequence shown here is derived from an EMBL/GenBank/DDBJ whole genome shotgun (WGS) entry which is preliminary data.</text>
</comment>
<dbReference type="Pfam" id="PF14416">
    <property type="entry name" value="PMR5N"/>
    <property type="match status" value="1"/>
</dbReference>
<gene>
    <name evidence="9" type="ORF">BUALT_Bualt10G0062800</name>
</gene>
<evidence type="ECO:0000256" key="3">
    <source>
        <dbReference type="ARBA" id="ARBA00022692"/>
    </source>
</evidence>
<dbReference type="InterPro" id="IPR029962">
    <property type="entry name" value="TBL"/>
</dbReference>
<name>A0AAV6WXZ2_9LAMI</name>
<protein>
    <recommendedName>
        <fullName evidence="11">Trichome birefringence-like N-terminal domain-containing protein</fullName>
    </recommendedName>
</protein>
<dbReference type="GO" id="GO:0016413">
    <property type="term" value="F:O-acetyltransferase activity"/>
    <property type="evidence" value="ECO:0007669"/>
    <property type="project" value="InterPro"/>
</dbReference>
<proteinExistence type="inferred from homology"/>
<comment type="subcellular location">
    <subcellularLocation>
        <location evidence="1">Membrane</location>
        <topology evidence="1">Single-pass membrane protein</topology>
    </subcellularLocation>
</comment>
<evidence type="ECO:0000256" key="1">
    <source>
        <dbReference type="ARBA" id="ARBA00004167"/>
    </source>
</evidence>
<evidence type="ECO:0000256" key="4">
    <source>
        <dbReference type="ARBA" id="ARBA00022968"/>
    </source>
</evidence>
<keyword evidence="10" id="KW-1185">Reference proteome</keyword>
<dbReference type="GO" id="GO:0005794">
    <property type="term" value="C:Golgi apparatus"/>
    <property type="evidence" value="ECO:0007669"/>
    <property type="project" value="TreeGrafter"/>
</dbReference>
<dbReference type="GO" id="GO:0016020">
    <property type="term" value="C:membrane"/>
    <property type="evidence" value="ECO:0007669"/>
    <property type="project" value="UniProtKB-SubCell"/>
</dbReference>